<organism evidence="2 3">
    <name type="scientific">Ascobolus immersus RN42</name>
    <dbReference type="NCBI Taxonomy" id="1160509"/>
    <lineage>
        <taxon>Eukaryota</taxon>
        <taxon>Fungi</taxon>
        <taxon>Dikarya</taxon>
        <taxon>Ascomycota</taxon>
        <taxon>Pezizomycotina</taxon>
        <taxon>Pezizomycetes</taxon>
        <taxon>Pezizales</taxon>
        <taxon>Ascobolaceae</taxon>
        <taxon>Ascobolus</taxon>
    </lineage>
</organism>
<reference evidence="2 3" key="1">
    <citation type="journal article" date="2018" name="Nat. Ecol. Evol.">
        <title>Pezizomycetes genomes reveal the molecular basis of ectomycorrhizal truffle lifestyle.</title>
        <authorList>
            <person name="Murat C."/>
            <person name="Payen T."/>
            <person name="Noel B."/>
            <person name="Kuo A."/>
            <person name="Morin E."/>
            <person name="Chen J."/>
            <person name="Kohler A."/>
            <person name="Krizsan K."/>
            <person name="Balestrini R."/>
            <person name="Da Silva C."/>
            <person name="Montanini B."/>
            <person name="Hainaut M."/>
            <person name="Levati E."/>
            <person name="Barry K.W."/>
            <person name="Belfiori B."/>
            <person name="Cichocki N."/>
            <person name="Clum A."/>
            <person name="Dockter R.B."/>
            <person name="Fauchery L."/>
            <person name="Guy J."/>
            <person name="Iotti M."/>
            <person name="Le Tacon F."/>
            <person name="Lindquist E.A."/>
            <person name="Lipzen A."/>
            <person name="Malagnac F."/>
            <person name="Mello A."/>
            <person name="Molinier V."/>
            <person name="Miyauchi S."/>
            <person name="Poulain J."/>
            <person name="Riccioni C."/>
            <person name="Rubini A."/>
            <person name="Sitrit Y."/>
            <person name="Splivallo R."/>
            <person name="Traeger S."/>
            <person name="Wang M."/>
            <person name="Zifcakova L."/>
            <person name="Wipf D."/>
            <person name="Zambonelli A."/>
            <person name="Paolocci F."/>
            <person name="Nowrousian M."/>
            <person name="Ottonello S."/>
            <person name="Baldrian P."/>
            <person name="Spatafora J.W."/>
            <person name="Henrissat B."/>
            <person name="Nagy L.G."/>
            <person name="Aury J.M."/>
            <person name="Wincker P."/>
            <person name="Grigoriev I.V."/>
            <person name="Bonfante P."/>
            <person name="Martin F.M."/>
        </authorList>
    </citation>
    <scope>NUCLEOTIDE SEQUENCE [LARGE SCALE GENOMIC DNA]</scope>
    <source>
        <strain evidence="2 3">RN42</strain>
    </source>
</reference>
<evidence type="ECO:0000256" key="1">
    <source>
        <dbReference type="SAM" id="MobiDB-lite"/>
    </source>
</evidence>
<keyword evidence="3" id="KW-1185">Reference proteome</keyword>
<gene>
    <name evidence="2" type="ORF">BJ508DRAFT_338064</name>
</gene>
<feature type="region of interest" description="Disordered" evidence="1">
    <location>
        <begin position="42"/>
        <end position="92"/>
    </location>
</feature>
<proteinExistence type="predicted"/>
<dbReference type="EMBL" id="ML119751">
    <property type="protein sequence ID" value="RPA76091.1"/>
    <property type="molecule type" value="Genomic_DNA"/>
</dbReference>
<feature type="non-terminal residue" evidence="2">
    <location>
        <position position="1"/>
    </location>
</feature>
<name>A0A3N4HVT3_ASCIM</name>
<dbReference type="AlphaFoldDB" id="A0A3N4HVT3"/>
<evidence type="ECO:0000313" key="3">
    <source>
        <dbReference type="Proteomes" id="UP000275078"/>
    </source>
</evidence>
<dbReference type="Proteomes" id="UP000275078">
    <property type="component" value="Unassembled WGS sequence"/>
</dbReference>
<evidence type="ECO:0000313" key="2">
    <source>
        <dbReference type="EMBL" id="RPA76091.1"/>
    </source>
</evidence>
<sequence length="124" mass="13749">DASSPKWYKSTRELRIGTASSASHILSLLSILSPSLPILLGSWSSLPPPPPPPHNQHEAHHHHHPLTPRSISPRHLASHPTIPFSRRTRQNRHENVDESLLAFLDQGLSYGSSQSSQAEARIGW</sequence>
<accession>A0A3N4HVT3</accession>
<protein>
    <submittedName>
        <fullName evidence="2">Uncharacterized protein</fullName>
    </submittedName>
</protein>